<feature type="coiled-coil region" evidence="7">
    <location>
        <begin position="98"/>
        <end position="132"/>
    </location>
</feature>
<dbReference type="Pfam" id="PF06657">
    <property type="entry name" value="Cep57_MT_bd"/>
    <property type="match status" value="1"/>
</dbReference>
<dbReference type="Pfam" id="PF14073">
    <property type="entry name" value="Cep57_CLD"/>
    <property type="match status" value="1"/>
</dbReference>
<dbReference type="Gene3D" id="1.20.58.90">
    <property type="match status" value="1"/>
</dbReference>
<accession>A0AAD9MWW4</accession>
<evidence type="ECO:0008006" key="13">
    <source>
        <dbReference type="Google" id="ProtNLM"/>
    </source>
</evidence>
<feature type="region of interest" description="Disordered" evidence="8">
    <location>
        <begin position="139"/>
        <end position="162"/>
    </location>
</feature>
<reference evidence="11" key="1">
    <citation type="journal article" date="2023" name="Mol. Biol. Evol.">
        <title>Third-Generation Sequencing Reveals the Adaptive Role of the Epigenome in Three Deep-Sea Polychaetes.</title>
        <authorList>
            <person name="Perez M."/>
            <person name="Aroh O."/>
            <person name="Sun Y."/>
            <person name="Lan Y."/>
            <person name="Juniper S.K."/>
            <person name="Young C.R."/>
            <person name="Angers B."/>
            <person name="Qian P.Y."/>
        </authorList>
    </citation>
    <scope>NUCLEOTIDE SEQUENCE</scope>
    <source>
        <strain evidence="11">P08H-3</strain>
    </source>
</reference>
<evidence type="ECO:0000256" key="5">
    <source>
        <dbReference type="ARBA" id="ARBA00023054"/>
    </source>
</evidence>
<keyword evidence="5 7" id="KW-0175">Coiled coil</keyword>
<sequence>MRMVNLLKNLHLPVPSNRYIESVGFRNSVSGTSVDYHRNSSHDKEENGEDYRFVDDDPSQVLPSISSHQDYPTSQPFINDDYRRDMSKPGKPYPQNNRQEVMAALRSLQEKMRQLELEREMAENTLKAFASNKSRYRDVPRKDHEMSHTERNMSTLDDDTRLNDKSTFDDRADHSLLSMRQFSDGQSNLDNCEKRYKLLEQQLDCMRNMVQNAEHDRSNALRRSNILEEQREVMEQEELRNQLAKISELEREHLKLTATQTLSENKIRELEEKLKEERHYRKLMQSKAAELETATKAQHILMEAAGSSVLTKSKKMKKKKKSSSAKIRPPSAKTRKVKTTYTRRSSNPELLEHYRLNLADIPFITGKSTTPSHSLAANFQEVLALMKSHNSKLCQSPRSNIITSEIDYFRDSPISSKYTMNDLTDLLLQLQDEFGKMSIEHQELSEQINLTTDPRLQEDLERELDALVIKMEAKGDQIARLRRHQEKLAAKRRQAKKPSTVTAEIPCRDTDYQGPAQVEVTTTVQTRGAARVTSPGHHHASLNLYKGLKKIQNTLRKDDLSWD</sequence>
<evidence type="ECO:0000256" key="6">
    <source>
        <dbReference type="ARBA" id="ARBA00023212"/>
    </source>
</evidence>
<feature type="coiled-coil region" evidence="7">
    <location>
        <begin position="182"/>
        <end position="287"/>
    </location>
</feature>
<keyword evidence="12" id="KW-1185">Reference proteome</keyword>
<feature type="region of interest" description="Disordered" evidence="8">
    <location>
        <begin position="30"/>
        <end position="96"/>
    </location>
</feature>
<dbReference type="GO" id="GO:0042802">
    <property type="term" value="F:identical protein binding"/>
    <property type="evidence" value="ECO:0007669"/>
    <property type="project" value="InterPro"/>
</dbReference>
<dbReference type="AlphaFoldDB" id="A0AAD9MWW4"/>
<evidence type="ECO:0000313" key="12">
    <source>
        <dbReference type="Proteomes" id="UP001208570"/>
    </source>
</evidence>
<dbReference type="GO" id="GO:0008017">
    <property type="term" value="F:microtubule binding"/>
    <property type="evidence" value="ECO:0007669"/>
    <property type="project" value="InterPro"/>
</dbReference>
<evidence type="ECO:0000259" key="9">
    <source>
        <dbReference type="Pfam" id="PF06657"/>
    </source>
</evidence>
<feature type="compositionally biased region" description="Polar residues" evidence="8">
    <location>
        <begin position="61"/>
        <end position="77"/>
    </location>
</feature>
<feature type="domain" description="Cep57 centrosome localisation" evidence="10">
    <location>
        <begin position="101"/>
        <end position="302"/>
    </location>
</feature>
<dbReference type="InterPro" id="IPR051756">
    <property type="entry name" value="Centrosomal_MT-associated"/>
</dbReference>
<keyword evidence="4" id="KW-0493">Microtubule</keyword>
<feature type="compositionally biased region" description="Basic and acidic residues" evidence="8">
    <location>
        <begin position="35"/>
        <end position="55"/>
    </location>
</feature>
<evidence type="ECO:0000256" key="8">
    <source>
        <dbReference type="SAM" id="MobiDB-lite"/>
    </source>
</evidence>
<evidence type="ECO:0000256" key="7">
    <source>
        <dbReference type="SAM" id="Coils"/>
    </source>
</evidence>
<protein>
    <recommendedName>
        <fullName evidence="13">Centrosomal protein of 57 kDa</fullName>
    </recommendedName>
</protein>
<dbReference type="PANTHER" id="PTHR19336">
    <property type="entry name" value="UNCHARACTERIZED DUF1167"/>
    <property type="match status" value="1"/>
</dbReference>
<feature type="coiled-coil region" evidence="7">
    <location>
        <begin position="427"/>
        <end position="477"/>
    </location>
</feature>
<name>A0AAD9MWW4_9ANNE</name>
<feature type="region of interest" description="Disordered" evidence="8">
    <location>
        <begin position="308"/>
        <end position="345"/>
    </location>
</feature>
<feature type="compositionally biased region" description="Basic residues" evidence="8">
    <location>
        <begin position="312"/>
        <end position="323"/>
    </location>
</feature>
<dbReference type="InterPro" id="IPR025913">
    <property type="entry name" value="Cep57_CLD"/>
</dbReference>
<dbReference type="InterPro" id="IPR024957">
    <property type="entry name" value="Cep57_MT-bd_dom"/>
</dbReference>
<comment type="similarity">
    <text evidence="2">Belongs to the translokin family.</text>
</comment>
<evidence type="ECO:0000256" key="2">
    <source>
        <dbReference type="ARBA" id="ARBA00008179"/>
    </source>
</evidence>
<organism evidence="11 12">
    <name type="scientific">Paralvinella palmiformis</name>
    <dbReference type="NCBI Taxonomy" id="53620"/>
    <lineage>
        <taxon>Eukaryota</taxon>
        <taxon>Metazoa</taxon>
        <taxon>Spiralia</taxon>
        <taxon>Lophotrochozoa</taxon>
        <taxon>Annelida</taxon>
        <taxon>Polychaeta</taxon>
        <taxon>Sedentaria</taxon>
        <taxon>Canalipalpata</taxon>
        <taxon>Terebellida</taxon>
        <taxon>Terebelliformia</taxon>
        <taxon>Alvinellidae</taxon>
        <taxon>Paralvinella</taxon>
    </lineage>
</organism>
<dbReference type="GO" id="GO:0005813">
    <property type="term" value="C:centrosome"/>
    <property type="evidence" value="ECO:0007669"/>
    <property type="project" value="UniProtKB-SubCell"/>
</dbReference>
<feature type="compositionally biased region" description="Basic and acidic residues" evidence="8">
    <location>
        <begin position="139"/>
        <end position="151"/>
    </location>
</feature>
<dbReference type="Proteomes" id="UP001208570">
    <property type="component" value="Unassembled WGS sequence"/>
</dbReference>
<evidence type="ECO:0000259" key="10">
    <source>
        <dbReference type="Pfam" id="PF14073"/>
    </source>
</evidence>
<keyword evidence="3" id="KW-0963">Cytoplasm</keyword>
<proteinExistence type="inferred from homology"/>
<feature type="domain" description="Cep57 centrosome microtubule-binding" evidence="9">
    <location>
        <begin position="421"/>
        <end position="484"/>
    </location>
</feature>
<dbReference type="PANTHER" id="PTHR19336:SF9">
    <property type="entry name" value="SPINDLE POLE BODY PROTEIN PPC89"/>
    <property type="match status" value="1"/>
</dbReference>
<keyword evidence="6" id="KW-0206">Cytoskeleton</keyword>
<comment type="subcellular location">
    <subcellularLocation>
        <location evidence="1">Cytoplasm</location>
        <location evidence="1">Cytoskeleton</location>
        <location evidence="1">Microtubule organizing center</location>
        <location evidence="1">Centrosome</location>
    </subcellularLocation>
</comment>
<evidence type="ECO:0000256" key="1">
    <source>
        <dbReference type="ARBA" id="ARBA00004300"/>
    </source>
</evidence>
<dbReference type="GO" id="GO:0005874">
    <property type="term" value="C:microtubule"/>
    <property type="evidence" value="ECO:0007669"/>
    <property type="project" value="UniProtKB-KW"/>
</dbReference>
<evidence type="ECO:0000256" key="4">
    <source>
        <dbReference type="ARBA" id="ARBA00022701"/>
    </source>
</evidence>
<dbReference type="GO" id="GO:0043015">
    <property type="term" value="F:gamma-tubulin binding"/>
    <property type="evidence" value="ECO:0007669"/>
    <property type="project" value="InterPro"/>
</dbReference>
<evidence type="ECO:0000256" key="3">
    <source>
        <dbReference type="ARBA" id="ARBA00022490"/>
    </source>
</evidence>
<evidence type="ECO:0000313" key="11">
    <source>
        <dbReference type="EMBL" id="KAK2146019.1"/>
    </source>
</evidence>
<comment type="caution">
    <text evidence="11">The sequence shown here is derived from an EMBL/GenBank/DDBJ whole genome shotgun (WGS) entry which is preliminary data.</text>
</comment>
<gene>
    <name evidence="11" type="ORF">LSH36_639g01033</name>
</gene>
<dbReference type="EMBL" id="JAODUP010000639">
    <property type="protein sequence ID" value="KAK2146019.1"/>
    <property type="molecule type" value="Genomic_DNA"/>
</dbReference>